<dbReference type="InterPro" id="IPR017896">
    <property type="entry name" value="4Fe4S_Fe-S-bd"/>
</dbReference>
<dbReference type="GO" id="GO:0005506">
    <property type="term" value="F:iron ion binding"/>
    <property type="evidence" value="ECO:0007669"/>
    <property type="project" value="UniProtKB-UniRule"/>
</dbReference>
<organism evidence="8 9">
    <name type="scientific">Clostridium tyrobutyricum DIVETGP</name>
    <dbReference type="NCBI Taxonomy" id="1408889"/>
    <lineage>
        <taxon>Bacteria</taxon>
        <taxon>Bacillati</taxon>
        <taxon>Bacillota</taxon>
        <taxon>Clostridia</taxon>
        <taxon>Eubacteriales</taxon>
        <taxon>Clostridiaceae</taxon>
        <taxon>Clostridium</taxon>
    </lineage>
</organism>
<keyword evidence="9" id="KW-1185">Reference proteome</keyword>
<evidence type="ECO:0000313" key="8">
    <source>
        <dbReference type="EMBL" id="CDL90233.1"/>
    </source>
</evidence>
<dbReference type="InterPro" id="IPR001080">
    <property type="entry name" value="3Fe4S_ferredoxin"/>
</dbReference>
<dbReference type="EMBL" id="CBXI010000004">
    <property type="protein sequence ID" value="CDL90233.1"/>
    <property type="molecule type" value="Genomic_DNA"/>
</dbReference>
<keyword evidence="4 6" id="KW-0408">Iron</keyword>
<dbReference type="PANTHER" id="PTHR36923:SF3">
    <property type="entry name" value="FERREDOXIN"/>
    <property type="match status" value="1"/>
</dbReference>
<comment type="function">
    <text evidence="6">Ferredoxins are iron-sulfur proteins that transfer electrons in a wide variety of metabolic reactions.</text>
</comment>
<comment type="caution">
    <text evidence="8">The sequence shown here is derived from an EMBL/GenBank/DDBJ whole genome shotgun (WGS) entry which is preliminary data.</text>
</comment>
<dbReference type="InterPro" id="IPR051269">
    <property type="entry name" value="Fe-S_cluster_ET"/>
</dbReference>
<evidence type="ECO:0000256" key="5">
    <source>
        <dbReference type="ARBA" id="ARBA00023014"/>
    </source>
</evidence>
<keyword evidence="3 6" id="KW-0249">Electron transport</keyword>
<evidence type="ECO:0000313" key="9">
    <source>
        <dbReference type="Proteomes" id="UP000019482"/>
    </source>
</evidence>
<gene>
    <name evidence="8" type="ORF">CTDIVETGP_0303</name>
</gene>
<keyword evidence="1 6" id="KW-0813">Transport</keyword>
<dbReference type="SUPFAM" id="SSF54862">
    <property type="entry name" value="4Fe-4S ferredoxins"/>
    <property type="match status" value="1"/>
</dbReference>
<feature type="domain" description="4Fe-4S ferredoxin-type" evidence="7">
    <location>
        <begin position="4"/>
        <end position="32"/>
    </location>
</feature>
<sequence>MIFVEAEVDKDVCIGCGMCPSVCPDVFTMEDDGKAGTLVSEIPNTSEDSAREARDGCPVDAISINE</sequence>
<dbReference type="Gene3D" id="3.30.70.20">
    <property type="match status" value="1"/>
</dbReference>
<accession>W6N1U4</accession>
<reference evidence="8 9" key="1">
    <citation type="journal article" date="2015" name="Genome Announc.">
        <title>Draft Genome Sequence of Clostridium tyrobutyricum Strain DIVETGP, Isolated from Cow's Milk for Grana Padano Production.</title>
        <authorList>
            <person name="Soggiu A."/>
            <person name="Piras C."/>
            <person name="Gaiarsa S."/>
            <person name="Sassera D."/>
            <person name="Roncada P."/>
            <person name="Bendixen E."/>
            <person name="Brasca M."/>
            <person name="Bonizzi L."/>
        </authorList>
    </citation>
    <scope>NUCLEOTIDE SEQUENCE [LARGE SCALE GENOMIC DNA]</scope>
    <source>
        <strain evidence="8 9">DIVETGP</strain>
    </source>
</reference>
<dbReference type="PRINTS" id="PR00352">
    <property type="entry name" value="3FE4SFRDOXIN"/>
</dbReference>
<dbReference type="Pfam" id="PF13370">
    <property type="entry name" value="Fer4_13"/>
    <property type="match status" value="1"/>
</dbReference>
<dbReference type="PANTHER" id="PTHR36923">
    <property type="entry name" value="FERREDOXIN"/>
    <property type="match status" value="1"/>
</dbReference>
<proteinExistence type="predicted"/>
<keyword evidence="2 6" id="KW-0479">Metal-binding</keyword>
<dbReference type="GO" id="GO:0051536">
    <property type="term" value="F:iron-sulfur cluster binding"/>
    <property type="evidence" value="ECO:0007669"/>
    <property type="project" value="UniProtKB-KW"/>
</dbReference>
<evidence type="ECO:0000256" key="1">
    <source>
        <dbReference type="ARBA" id="ARBA00022448"/>
    </source>
</evidence>
<evidence type="ECO:0000256" key="3">
    <source>
        <dbReference type="ARBA" id="ARBA00022982"/>
    </source>
</evidence>
<evidence type="ECO:0000256" key="4">
    <source>
        <dbReference type="ARBA" id="ARBA00023004"/>
    </source>
</evidence>
<dbReference type="PROSITE" id="PS51379">
    <property type="entry name" value="4FE4S_FER_2"/>
    <property type="match status" value="1"/>
</dbReference>
<protein>
    <recommendedName>
        <fullName evidence="6">Ferredoxin</fullName>
    </recommendedName>
</protein>
<evidence type="ECO:0000259" key="7">
    <source>
        <dbReference type="PROSITE" id="PS51379"/>
    </source>
</evidence>
<dbReference type="AlphaFoldDB" id="W6N1U4"/>
<keyword evidence="5 6" id="KW-0411">Iron-sulfur</keyword>
<dbReference type="GO" id="GO:0009055">
    <property type="term" value="F:electron transfer activity"/>
    <property type="evidence" value="ECO:0007669"/>
    <property type="project" value="UniProtKB-UniRule"/>
</dbReference>
<name>W6N1U4_CLOTY</name>
<dbReference type="Proteomes" id="UP000019482">
    <property type="component" value="Unassembled WGS sequence"/>
</dbReference>
<evidence type="ECO:0000256" key="6">
    <source>
        <dbReference type="RuleBase" id="RU368020"/>
    </source>
</evidence>
<evidence type="ECO:0000256" key="2">
    <source>
        <dbReference type="ARBA" id="ARBA00022723"/>
    </source>
</evidence>